<feature type="compositionally biased region" description="Basic and acidic residues" evidence="1">
    <location>
        <begin position="625"/>
        <end position="666"/>
    </location>
</feature>
<feature type="chain" id="PRO_5035425240" evidence="2">
    <location>
        <begin position="24"/>
        <end position="729"/>
    </location>
</feature>
<feature type="compositionally biased region" description="Basic and acidic residues" evidence="1">
    <location>
        <begin position="443"/>
        <end position="460"/>
    </location>
</feature>
<protein>
    <submittedName>
        <fullName evidence="4">SRRT protein</fullName>
    </submittedName>
</protein>
<gene>
    <name evidence="4" type="primary">SRRT</name>
    <name evidence="4" type="ORF">BLAG_LOCUS9001</name>
</gene>
<dbReference type="PANTHER" id="PTHR13165">
    <property type="entry name" value="ARSENITE-RESISTANCE PROTEIN 2"/>
    <property type="match status" value="1"/>
</dbReference>
<feature type="compositionally biased region" description="Basic and acidic residues" evidence="1">
    <location>
        <begin position="29"/>
        <end position="96"/>
    </location>
</feature>
<dbReference type="GO" id="GO:0016604">
    <property type="term" value="C:nuclear body"/>
    <property type="evidence" value="ECO:0007669"/>
    <property type="project" value="TreeGrafter"/>
</dbReference>
<dbReference type="EMBL" id="OV696701">
    <property type="protein sequence ID" value="CAH1247279.1"/>
    <property type="molecule type" value="Genomic_DNA"/>
</dbReference>
<feature type="compositionally biased region" description="Basic and acidic residues" evidence="1">
    <location>
        <begin position="319"/>
        <end position="346"/>
    </location>
</feature>
<reference evidence="4" key="1">
    <citation type="submission" date="2022-01" db="EMBL/GenBank/DDBJ databases">
        <authorList>
            <person name="Braso-Vives M."/>
        </authorList>
    </citation>
    <scope>NUCLEOTIDE SEQUENCE</scope>
</reference>
<dbReference type="Proteomes" id="UP000838412">
    <property type="component" value="Chromosome 16"/>
</dbReference>
<dbReference type="AlphaFoldDB" id="A0A8J9Z5D7"/>
<feature type="region of interest" description="Disordered" evidence="1">
    <location>
        <begin position="364"/>
        <end position="406"/>
    </location>
</feature>
<sequence length="729" mass="85246">MLPNFSFPAVCLFAVTPDLVAMGDSDDEYDRRRGRDKFRRERSDYDRTRERDDRRRDDWSDRRRDSWDMQSRDRRRDYRDYDRGRRDRYSPPRHDMSPPMKRMRRDWDDGGYGPGYDMPGYGGPMHGPPQPWGHPMDMPMQHPNMMPPHSRLGMQGEVDQGHPQATMMTFKQFLGTQEDSIDDQEAIRKYNEYKVEFRRKQLEEFFIAHKEEEWFRSKFHPDECGLQKQEYLDATRKRFDVFMELLQTGWLDKVTVDLDKSEDITKLLDAAVIKIEGGTDHDLKILDQPPEPVRTRTASEGAKGRKGEPSSTPQGQTEAGKDEGGKAEGSTEDKPEEAGKEAEGGRRRIRRRIRKLIRRRVRRRVRRIIGSPQGCRKLQGKRNSRRPRSLQNCRRRPYSRTVKTRSRVLQVWKQRKLLWTKKILQQKKTDKEDAQDSTQQASEGKEKKEEEKEEAEEKLPETPSEPSPRPLHKTCSLFLRNIAPLITKAELVSSWCPYVPPPDTPPKPPSNIAPLITKAELVSMCKRFPGFLRVALSEPAPDRKFYRRGWITFDRSVNIKEICWNLQNIRLRDCELSPVVNRDLARRIRPVSGIVIHKQILRNDLRLAAKLVMILDARSKLWEDQGEEKGDQEKELWEDQGEEKGDQEKELWEDQGEEKGDQEKEVTSPVLYNTCPNSPVLTHLSLPVLTHLSLLNSPEPSCGRTRGRRRGIRRRRLTHLSLLTCPYLS</sequence>
<evidence type="ECO:0000256" key="1">
    <source>
        <dbReference type="SAM" id="MobiDB-lite"/>
    </source>
</evidence>
<keyword evidence="2" id="KW-0732">Signal</keyword>
<feature type="signal peptide" evidence="2">
    <location>
        <begin position="1"/>
        <end position="23"/>
    </location>
</feature>
<keyword evidence="5" id="KW-1185">Reference proteome</keyword>
<dbReference type="InterPro" id="IPR021933">
    <property type="entry name" value="SERRATE/Ars2_N"/>
</dbReference>
<feature type="region of interest" description="Disordered" evidence="1">
    <location>
        <begin position="282"/>
        <end position="347"/>
    </location>
</feature>
<name>A0A8J9Z5D7_BRALA</name>
<dbReference type="GO" id="GO:0031053">
    <property type="term" value="P:primary miRNA processing"/>
    <property type="evidence" value="ECO:0007669"/>
    <property type="project" value="TreeGrafter"/>
</dbReference>
<organism evidence="4 5">
    <name type="scientific">Branchiostoma lanceolatum</name>
    <name type="common">Common lancelet</name>
    <name type="synonym">Amphioxus lanceolatum</name>
    <dbReference type="NCBI Taxonomy" id="7740"/>
    <lineage>
        <taxon>Eukaryota</taxon>
        <taxon>Metazoa</taxon>
        <taxon>Chordata</taxon>
        <taxon>Cephalochordata</taxon>
        <taxon>Leptocardii</taxon>
        <taxon>Amphioxiformes</taxon>
        <taxon>Branchiostomatidae</taxon>
        <taxon>Branchiostoma</taxon>
    </lineage>
</organism>
<feature type="region of interest" description="Disordered" evidence="1">
    <location>
        <begin position="625"/>
        <end position="671"/>
    </location>
</feature>
<dbReference type="PANTHER" id="PTHR13165:SF0">
    <property type="entry name" value="SERRATE RNA EFFECTOR MOLECULE HOMOLOG"/>
    <property type="match status" value="1"/>
</dbReference>
<dbReference type="Pfam" id="PF12066">
    <property type="entry name" value="SERRATE_Ars2_N"/>
    <property type="match status" value="1"/>
</dbReference>
<evidence type="ECO:0000259" key="3">
    <source>
        <dbReference type="Pfam" id="PF12066"/>
    </source>
</evidence>
<feature type="compositionally biased region" description="Basic residues" evidence="1">
    <location>
        <begin position="378"/>
        <end position="406"/>
    </location>
</feature>
<feature type="region of interest" description="Disordered" evidence="1">
    <location>
        <begin position="426"/>
        <end position="470"/>
    </location>
</feature>
<accession>A0A8J9Z5D7</accession>
<dbReference type="InterPro" id="IPR039727">
    <property type="entry name" value="SE/Ars2"/>
</dbReference>
<evidence type="ECO:0000313" key="4">
    <source>
        <dbReference type="EMBL" id="CAH1247279.1"/>
    </source>
</evidence>
<dbReference type="OrthoDB" id="342064at2759"/>
<evidence type="ECO:0000313" key="5">
    <source>
        <dbReference type="Proteomes" id="UP000838412"/>
    </source>
</evidence>
<proteinExistence type="predicted"/>
<feature type="domain" description="SERRATE/Ars2 N-terminal" evidence="3">
    <location>
        <begin position="171"/>
        <end position="280"/>
    </location>
</feature>
<evidence type="ECO:0000256" key="2">
    <source>
        <dbReference type="SAM" id="SignalP"/>
    </source>
</evidence>
<feature type="region of interest" description="Disordered" evidence="1">
    <location>
        <begin position="23"/>
        <end position="111"/>
    </location>
</feature>